<comment type="catalytic activity">
    <reaction evidence="11">
        <text>GTP + H2O = GDP + phosphate + H(+)</text>
        <dbReference type="Rhea" id="RHEA:19669"/>
        <dbReference type="ChEBI" id="CHEBI:15377"/>
        <dbReference type="ChEBI" id="CHEBI:15378"/>
        <dbReference type="ChEBI" id="CHEBI:37565"/>
        <dbReference type="ChEBI" id="CHEBI:43474"/>
        <dbReference type="ChEBI" id="CHEBI:58189"/>
    </reaction>
    <physiologicalReaction direction="left-to-right" evidence="11">
        <dbReference type="Rhea" id="RHEA:19670"/>
    </physiologicalReaction>
</comment>
<dbReference type="PROSITE" id="PS51722">
    <property type="entry name" value="G_TR_2"/>
    <property type="match status" value="1"/>
</dbReference>
<keyword evidence="9" id="KW-0496">Mitochondrion</keyword>
<dbReference type="InterPro" id="IPR027417">
    <property type="entry name" value="P-loop_NTPase"/>
</dbReference>
<keyword evidence="4" id="KW-0963">Cytoplasm</keyword>
<reference evidence="16 17" key="1">
    <citation type="submission" date="2013-03" db="EMBL/GenBank/DDBJ databases">
        <title>The Genome Sequence of Phialophora europaea CBS 101466.</title>
        <authorList>
            <consortium name="The Broad Institute Genomics Platform"/>
            <person name="Cuomo C."/>
            <person name="de Hoog S."/>
            <person name="Gorbushina A."/>
            <person name="Walker B."/>
            <person name="Young S.K."/>
            <person name="Zeng Q."/>
            <person name="Gargeya S."/>
            <person name="Fitzgerald M."/>
            <person name="Haas B."/>
            <person name="Abouelleil A."/>
            <person name="Allen A.W."/>
            <person name="Alvarado L."/>
            <person name="Arachchi H.M."/>
            <person name="Berlin A.M."/>
            <person name="Chapman S.B."/>
            <person name="Gainer-Dewar J."/>
            <person name="Goldberg J."/>
            <person name="Griggs A."/>
            <person name="Gujja S."/>
            <person name="Hansen M."/>
            <person name="Howarth C."/>
            <person name="Imamovic A."/>
            <person name="Ireland A."/>
            <person name="Larimer J."/>
            <person name="McCowan C."/>
            <person name="Murphy C."/>
            <person name="Pearson M."/>
            <person name="Poon T.W."/>
            <person name="Priest M."/>
            <person name="Roberts A."/>
            <person name="Saif S."/>
            <person name="Shea T."/>
            <person name="Sisk P."/>
            <person name="Sykes S."/>
            <person name="Wortman J."/>
            <person name="Nusbaum C."/>
            <person name="Birren B."/>
        </authorList>
    </citation>
    <scope>NUCLEOTIDE SEQUENCE [LARGE SCALE GENOMIC DNA]</scope>
    <source>
        <strain evidence="16 17">CBS 101466</strain>
    </source>
</reference>
<dbReference type="InterPro" id="IPR050100">
    <property type="entry name" value="TRAFAC_GTPase_members"/>
</dbReference>
<dbReference type="InterPro" id="IPR009000">
    <property type="entry name" value="Transl_B-barrel_sf"/>
</dbReference>
<evidence type="ECO:0000259" key="15">
    <source>
        <dbReference type="PROSITE" id="PS51722"/>
    </source>
</evidence>
<evidence type="ECO:0000256" key="2">
    <source>
        <dbReference type="ARBA" id="ARBA00007249"/>
    </source>
</evidence>
<feature type="compositionally biased region" description="Polar residues" evidence="14">
    <location>
        <begin position="218"/>
        <end position="230"/>
    </location>
</feature>
<dbReference type="SUPFAM" id="SSF50447">
    <property type="entry name" value="Translation proteins"/>
    <property type="match status" value="1"/>
</dbReference>
<evidence type="ECO:0000256" key="5">
    <source>
        <dbReference type="ARBA" id="ARBA00022741"/>
    </source>
</evidence>
<evidence type="ECO:0000256" key="3">
    <source>
        <dbReference type="ARBA" id="ARBA00013870"/>
    </source>
</evidence>
<dbReference type="Gene3D" id="3.40.50.300">
    <property type="entry name" value="P-loop containing nucleotide triphosphate hydrolases"/>
    <property type="match status" value="1"/>
</dbReference>
<dbReference type="GO" id="GO:1990533">
    <property type="term" value="C:Dom34-Hbs1 complex"/>
    <property type="evidence" value="ECO:0007669"/>
    <property type="project" value="UniProtKB-ARBA"/>
</dbReference>
<dbReference type="STRING" id="1220924.W2RW23"/>
<dbReference type="GO" id="GO:0002184">
    <property type="term" value="P:cytoplasmic translational termination"/>
    <property type="evidence" value="ECO:0007669"/>
    <property type="project" value="UniProtKB-ARBA"/>
</dbReference>
<evidence type="ECO:0000313" key="16">
    <source>
        <dbReference type="EMBL" id="ETN39874.1"/>
    </source>
</evidence>
<evidence type="ECO:0000256" key="14">
    <source>
        <dbReference type="SAM" id="MobiDB-lite"/>
    </source>
</evidence>
<dbReference type="InParanoid" id="W2RW23"/>
<keyword evidence="8" id="KW-0648">Protein biosynthesis</keyword>
<dbReference type="FunCoup" id="W2RW23">
    <property type="interactions" value="52"/>
</dbReference>
<dbReference type="FunFam" id="2.40.30.10:FF:000020">
    <property type="entry name" value="Translation elongation factor EF-1"/>
    <property type="match status" value="1"/>
</dbReference>
<keyword evidence="6" id="KW-0378">Hydrolase</keyword>
<dbReference type="SUPFAM" id="SSF50465">
    <property type="entry name" value="EF-Tu/eEF-1alpha/eIF2-gamma C-terminal domain"/>
    <property type="match status" value="1"/>
</dbReference>
<keyword evidence="10" id="KW-0342">GTP-binding</keyword>
<dbReference type="PANTHER" id="PTHR23115">
    <property type="entry name" value="TRANSLATION FACTOR"/>
    <property type="match status" value="1"/>
</dbReference>
<dbReference type="eggNOG" id="KOG0458">
    <property type="taxonomic scope" value="Eukaryota"/>
</dbReference>
<evidence type="ECO:0000313" key="17">
    <source>
        <dbReference type="Proteomes" id="UP000030752"/>
    </source>
</evidence>
<protein>
    <recommendedName>
        <fullName evidence="13">Elongation factor 1 alpha-like protein</fullName>
    </recommendedName>
    <alternativeName>
        <fullName evidence="3">Elongation factor 1-alpha</fullName>
    </alternativeName>
</protein>
<keyword evidence="16" id="KW-0251">Elongation factor</keyword>
<feature type="region of interest" description="Disordered" evidence="14">
    <location>
        <begin position="199"/>
        <end position="249"/>
    </location>
</feature>
<dbReference type="GO" id="GO:0005829">
    <property type="term" value="C:cytosol"/>
    <property type="evidence" value="ECO:0007669"/>
    <property type="project" value="GOC"/>
</dbReference>
<keyword evidence="7" id="KW-0810">Translation regulation</keyword>
<dbReference type="GO" id="GO:0003746">
    <property type="term" value="F:translation elongation factor activity"/>
    <property type="evidence" value="ECO:0007669"/>
    <property type="project" value="UniProtKB-KW"/>
</dbReference>
<dbReference type="RefSeq" id="XP_008718659.1">
    <property type="nucleotide sequence ID" value="XM_008720437.1"/>
</dbReference>
<feature type="compositionally biased region" description="Acidic residues" evidence="14">
    <location>
        <begin position="11"/>
        <end position="40"/>
    </location>
</feature>
<name>W2RW23_CYPE1</name>
<gene>
    <name evidence="16" type="ORF">HMPREF1541_06100</name>
</gene>
<evidence type="ECO:0000256" key="1">
    <source>
        <dbReference type="ARBA" id="ARBA00004496"/>
    </source>
</evidence>
<dbReference type="OrthoDB" id="342024at2759"/>
<evidence type="ECO:0000256" key="6">
    <source>
        <dbReference type="ARBA" id="ARBA00022801"/>
    </source>
</evidence>
<dbReference type="EMBL" id="KB822721">
    <property type="protein sequence ID" value="ETN39874.1"/>
    <property type="molecule type" value="Genomic_DNA"/>
</dbReference>
<feature type="region of interest" description="Disordered" evidence="14">
    <location>
        <begin position="1"/>
        <end position="41"/>
    </location>
</feature>
<dbReference type="GO" id="GO:0006417">
    <property type="term" value="P:regulation of translation"/>
    <property type="evidence" value="ECO:0007669"/>
    <property type="project" value="UniProtKB-KW"/>
</dbReference>
<evidence type="ECO:0000256" key="4">
    <source>
        <dbReference type="ARBA" id="ARBA00022490"/>
    </source>
</evidence>
<feature type="domain" description="Tr-type G" evidence="15">
    <location>
        <begin position="351"/>
        <end position="575"/>
    </location>
</feature>
<dbReference type="InterPro" id="IPR005225">
    <property type="entry name" value="Small_GTP-bd"/>
</dbReference>
<comment type="similarity">
    <text evidence="2">Belongs to the TRAFAC class translation factor GTPase superfamily. Classic translation factor GTPase family. EF-Tu/EF-1A subfamily.</text>
</comment>
<dbReference type="Gene3D" id="2.40.30.10">
    <property type="entry name" value="Translation factors"/>
    <property type="match status" value="2"/>
</dbReference>
<dbReference type="Proteomes" id="UP000030752">
    <property type="component" value="Unassembled WGS sequence"/>
</dbReference>
<dbReference type="InterPro" id="IPR015033">
    <property type="entry name" value="HBS1-like_N"/>
</dbReference>
<dbReference type="Pfam" id="PF22594">
    <property type="entry name" value="GTP-eEF1A_C"/>
    <property type="match status" value="1"/>
</dbReference>
<sequence length="763" mass="83716">MSNKRVKSLAADDDDFYDDDDGDYDGFVEDEQEQLTDEDREQLRQGTIKARQALGPNYSIPEKDIHDALWNYYYDIAKTVSWLKNKHKPVTPKSAVPRQDSKSQLSQSAFCNPIHHNIYDGSSASTGFFDDCPWLDVPRHRHALILEEPQLPPGRLLGGASNPGKISKLAALAAKRRKDKEAAESANVDKASDTADYTERLRQLRVSEPSLTRKRTTDQQAAEESAPTTDLDSEPREAEEHNTMPSNLPEAGTVQLLRSPPSAFANVLARDNRLPASVADALLPDDHSSSTSAFDFSQPSPDDPAPVAKKGASTPNSDVANGIAKVSIQEPARIKSKNLDVSAEYKATKRKSAANFVVIGHVDAGKSTLMGRLLYDLKAIDQRTLDKYRKEAESIGKGSFAFAWVLDQGSEERARGVTIDIAQNKFETERTSFTILDAPGHRDFVPNMIAGASQADFAVLVIDASTGNFESGLRGQTKEHALLVRSIGVQRLIVAVNKMDVSDWSQARFDEIREQMQTFLSSAGYQSKNTSFVPCSGLEGGNILQKTTDERARWYTGPTLVEELENSEATSWSLDKPLRLTIADVFRGGVQNPLSVSGRLEAGNLQVGDAVVIMPSNEQAYIKGIEVDDEPRDWAVAGQNVVLHLSVADPEQQDLKTGDVLCSTSSPIKNTTKFTAKILAFEHLTPMLADIHRGRLHVPGRISKLIALLDKSTGEVQKKKPKVVQPGSWVRCEVDLDQPVPLEAPARIVFRQNGQTVAAGIIE</sequence>
<evidence type="ECO:0000256" key="8">
    <source>
        <dbReference type="ARBA" id="ARBA00022917"/>
    </source>
</evidence>
<evidence type="ECO:0000256" key="7">
    <source>
        <dbReference type="ARBA" id="ARBA00022845"/>
    </source>
</evidence>
<dbReference type="PRINTS" id="PR00315">
    <property type="entry name" value="ELONGATNFCT"/>
</dbReference>
<dbReference type="CDD" id="cd16267">
    <property type="entry name" value="HBS1-like_II"/>
    <property type="match status" value="1"/>
</dbReference>
<evidence type="ECO:0000256" key="12">
    <source>
        <dbReference type="ARBA" id="ARBA00063537"/>
    </source>
</evidence>
<dbReference type="GO" id="GO:0005525">
    <property type="term" value="F:GTP binding"/>
    <property type="evidence" value="ECO:0007669"/>
    <property type="project" value="UniProtKB-KW"/>
</dbReference>
<proteinExistence type="inferred from homology"/>
<comment type="subcellular location">
    <subcellularLocation>
        <location evidence="1">Cytoplasm</location>
    </subcellularLocation>
</comment>
<evidence type="ECO:0000256" key="10">
    <source>
        <dbReference type="ARBA" id="ARBA00023134"/>
    </source>
</evidence>
<keyword evidence="17" id="KW-1185">Reference proteome</keyword>
<keyword evidence="5" id="KW-0547">Nucleotide-binding</keyword>
<dbReference type="InterPro" id="IPR031157">
    <property type="entry name" value="G_TR_CS"/>
</dbReference>
<dbReference type="Pfam" id="PF00009">
    <property type="entry name" value="GTP_EFTU"/>
    <property type="match status" value="1"/>
</dbReference>
<dbReference type="GO" id="GO:0003924">
    <property type="term" value="F:GTPase activity"/>
    <property type="evidence" value="ECO:0007669"/>
    <property type="project" value="InterPro"/>
</dbReference>
<dbReference type="InterPro" id="IPR000795">
    <property type="entry name" value="T_Tr_GTP-bd_dom"/>
</dbReference>
<dbReference type="Pfam" id="PF08938">
    <property type="entry name" value="HBS1_N"/>
    <property type="match status" value="1"/>
</dbReference>
<dbReference type="InterPro" id="IPR009001">
    <property type="entry name" value="Transl_elong_EF1A/Init_IF2_C"/>
</dbReference>
<organism evidence="16 17">
    <name type="scientific">Cyphellophora europaea (strain CBS 101466)</name>
    <name type="common">Phialophora europaea</name>
    <dbReference type="NCBI Taxonomy" id="1220924"/>
    <lineage>
        <taxon>Eukaryota</taxon>
        <taxon>Fungi</taxon>
        <taxon>Dikarya</taxon>
        <taxon>Ascomycota</taxon>
        <taxon>Pezizomycotina</taxon>
        <taxon>Eurotiomycetes</taxon>
        <taxon>Chaetothyriomycetidae</taxon>
        <taxon>Chaetothyriales</taxon>
        <taxon>Cyphellophoraceae</taxon>
        <taxon>Cyphellophora</taxon>
    </lineage>
</organism>
<dbReference type="FunFam" id="3.40.50.300:FF:000204">
    <property type="entry name" value="Translation elongation factor Tu"/>
    <property type="match status" value="1"/>
</dbReference>
<feature type="compositionally biased region" description="Polar residues" evidence="14">
    <location>
        <begin position="289"/>
        <end position="300"/>
    </location>
</feature>
<dbReference type="NCBIfam" id="TIGR00231">
    <property type="entry name" value="small_GTP"/>
    <property type="match status" value="1"/>
</dbReference>
<evidence type="ECO:0000256" key="11">
    <source>
        <dbReference type="ARBA" id="ARBA00049117"/>
    </source>
</evidence>
<dbReference type="AlphaFoldDB" id="W2RW23"/>
<dbReference type="VEuPathDB" id="FungiDB:HMPREF1541_06100"/>
<dbReference type="FunFam" id="2.40.30.10:FF:000070">
    <property type="entry name" value="Translation elongation factor EF-1 subunit"/>
    <property type="match status" value="1"/>
</dbReference>
<dbReference type="InterPro" id="IPR054696">
    <property type="entry name" value="GTP-eEF1A_C"/>
</dbReference>
<evidence type="ECO:0000256" key="13">
    <source>
        <dbReference type="ARBA" id="ARBA00074866"/>
    </source>
</evidence>
<dbReference type="InterPro" id="IPR004161">
    <property type="entry name" value="EFTu-like_2"/>
</dbReference>
<feature type="compositionally biased region" description="Basic and acidic residues" evidence="14">
    <location>
        <begin position="233"/>
        <end position="242"/>
    </location>
</feature>
<evidence type="ECO:0000256" key="9">
    <source>
        <dbReference type="ARBA" id="ARBA00023128"/>
    </source>
</evidence>
<dbReference type="SUPFAM" id="SSF52540">
    <property type="entry name" value="P-loop containing nucleoside triphosphate hydrolases"/>
    <property type="match status" value="1"/>
</dbReference>
<feature type="region of interest" description="Disordered" evidence="14">
    <location>
        <begin position="282"/>
        <end position="319"/>
    </location>
</feature>
<dbReference type="HOGENOM" id="CLU_007265_3_2_1"/>
<dbReference type="CDD" id="cd01883">
    <property type="entry name" value="EF1_alpha"/>
    <property type="match status" value="1"/>
</dbReference>
<dbReference type="Pfam" id="PF03144">
    <property type="entry name" value="GTP_EFTU_D2"/>
    <property type="match status" value="1"/>
</dbReference>
<accession>W2RW23</accession>
<dbReference type="PROSITE" id="PS00301">
    <property type="entry name" value="G_TR_1"/>
    <property type="match status" value="1"/>
</dbReference>
<dbReference type="GeneID" id="19973439"/>
<comment type="subunit">
    <text evidence="12">Component of the Dom34-Hbs1 complex, also named Pelota-HBS1L complex, composed of dom34 and hbs1.</text>
</comment>